<dbReference type="GO" id="GO:0008168">
    <property type="term" value="F:methyltransferase activity"/>
    <property type="evidence" value="ECO:0007669"/>
    <property type="project" value="UniProtKB-KW"/>
</dbReference>
<protein>
    <submittedName>
        <fullName evidence="5">Class I SAM-dependent methyltransferase</fullName>
        <ecNumber evidence="5">2.1.1.-</ecNumber>
    </submittedName>
</protein>
<evidence type="ECO:0000313" key="5">
    <source>
        <dbReference type="EMBL" id="QGG47235.1"/>
    </source>
</evidence>
<dbReference type="Proteomes" id="UP000366051">
    <property type="component" value="Chromosome"/>
</dbReference>
<dbReference type="AlphaFoldDB" id="A0A5Q2N3S6"/>
<evidence type="ECO:0000256" key="2">
    <source>
        <dbReference type="ARBA" id="ARBA00022679"/>
    </source>
</evidence>
<proteinExistence type="predicted"/>
<feature type="domain" description="Methyltransferase" evidence="4">
    <location>
        <begin position="39"/>
        <end position="136"/>
    </location>
</feature>
<dbReference type="OrthoDB" id="9811589at2"/>
<dbReference type="RefSeq" id="WP_153724657.1">
    <property type="nucleotide sequence ID" value="NZ_CP045875.1"/>
</dbReference>
<dbReference type="Gene3D" id="2.20.25.110">
    <property type="entry name" value="S-adenosyl-L-methionine-dependent methyltransferases"/>
    <property type="match status" value="1"/>
</dbReference>
<dbReference type="InterPro" id="IPR041698">
    <property type="entry name" value="Methyltransf_25"/>
</dbReference>
<evidence type="ECO:0000313" key="6">
    <source>
        <dbReference type="Proteomes" id="UP000366051"/>
    </source>
</evidence>
<keyword evidence="2 5" id="KW-0808">Transferase</keyword>
<evidence type="ECO:0000256" key="3">
    <source>
        <dbReference type="ARBA" id="ARBA00022691"/>
    </source>
</evidence>
<name>A0A5Q2N3S6_9FIRM</name>
<dbReference type="PANTHER" id="PTHR43464:SF19">
    <property type="entry name" value="UBIQUINONE BIOSYNTHESIS O-METHYLTRANSFERASE, MITOCHONDRIAL"/>
    <property type="match status" value="1"/>
</dbReference>
<keyword evidence="3" id="KW-0949">S-adenosyl-L-methionine</keyword>
<dbReference type="KEGG" id="hcv:FTV88_1088"/>
<dbReference type="EC" id="2.1.1.-" evidence="5"/>
<keyword evidence="6" id="KW-1185">Reference proteome</keyword>
<organism evidence="5 6">
    <name type="scientific">Heliorestis convoluta</name>
    <dbReference type="NCBI Taxonomy" id="356322"/>
    <lineage>
        <taxon>Bacteria</taxon>
        <taxon>Bacillati</taxon>
        <taxon>Bacillota</taxon>
        <taxon>Clostridia</taxon>
        <taxon>Eubacteriales</taxon>
        <taxon>Heliobacteriaceae</taxon>
        <taxon>Heliorestis</taxon>
    </lineage>
</organism>
<dbReference type="InterPro" id="IPR029063">
    <property type="entry name" value="SAM-dependent_MTases_sf"/>
</dbReference>
<dbReference type="SUPFAM" id="SSF53335">
    <property type="entry name" value="S-adenosyl-L-methionine-dependent methyltransferases"/>
    <property type="match status" value="1"/>
</dbReference>
<dbReference type="Gene3D" id="3.40.50.150">
    <property type="entry name" value="Vaccinia Virus protein VP39"/>
    <property type="match status" value="1"/>
</dbReference>
<reference evidence="6" key="1">
    <citation type="submission" date="2019-11" db="EMBL/GenBank/DDBJ databases">
        <title>Genome sequence of Heliorestis convoluta strain HH, an alkaliphilic and minimalistic phototrophic bacterium from a soda lake in Egypt.</title>
        <authorList>
            <person name="Dewey E.D."/>
            <person name="Stokes L.M."/>
            <person name="Burchell B.M."/>
            <person name="Shaffer K.N."/>
            <person name="Huntington A.M."/>
            <person name="Baker J.M."/>
            <person name="Nadendla S."/>
            <person name="Giglio M.G."/>
            <person name="Touchman J.W."/>
            <person name="Blankenship R.E."/>
            <person name="Madigan M.T."/>
            <person name="Sattley W.M."/>
        </authorList>
    </citation>
    <scope>NUCLEOTIDE SEQUENCE [LARGE SCALE GENOMIC DNA]</scope>
    <source>
        <strain evidence="6">HH</strain>
    </source>
</reference>
<dbReference type="GO" id="GO:0032259">
    <property type="term" value="P:methylation"/>
    <property type="evidence" value="ECO:0007669"/>
    <property type="project" value="UniProtKB-KW"/>
</dbReference>
<dbReference type="PANTHER" id="PTHR43464">
    <property type="entry name" value="METHYLTRANSFERASE"/>
    <property type="match status" value="1"/>
</dbReference>
<evidence type="ECO:0000259" key="4">
    <source>
        <dbReference type="Pfam" id="PF13649"/>
    </source>
</evidence>
<dbReference type="CDD" id="cd02440">
    <property type="entry name" value="AdoMet_MTases"/>
    <property type="match status" value="1"/>
</dbReference>
<dbReference type="Pfam" id="PF13649">
    <property type="entry name" value="Methyltransf_25"/>
    <property type="match status" value="1"/>
</dbReference>
<keyword evidence="1 5" id="KW-0489">Methyltransferase</keyword>
<sequence length="248" mass="28676">MYESFAAFYDRLMVDVDYDGRMDFTEKAFTLSPQKPRRVLDLACGTGAMTKRLLERGYDVIGVDLSPDMLTIAADRNQSFLEDSRLVLLSQDMRRLEMPFQVDAILSFLDSLNYLESYEELSQVLGRVAQVLVKDGLFIADLHTEYKLSTLVGNDVFYEVDDDLAYIWLNHYDETKRAVEMDLTFFVAREGGLYERFEEFHRQQAFSLEEIEKAVSESGLTLQGLYGDLQMNPLEKESERIFLIAQKK</sequence>
<evidence type="ECO:0000256" key="1">
    <source>
        <dbReference type="ARBA" id="ARBA00022603"/>
    </source>
</evidence>
<gene>
    <name evidence="5" type="ORF">FTV88_1088</name>
</gene>
<dbReference type="EMBL" id="CP045875">
    <property type="protein sequence ID" value="QGG47235.1"/>
    <property type="molecule type" value="Genomic_DNA"/>
</dbReference>
<accession>A0A5Q2N3S6</accession>